<reference evidence="6" key="1">
    <citation type="submission" date="2016-10" db="EMBL/GenBank/DDBJ databases">
        <authorList>
            <person name="Varghese N."/>
            <person name="Submissions S."/>
        </authorList>
    </citation>
    <scope>NUCLEOTIDE SEQUENCE [LARGE SCALE GENOMIC DNA]</scope>
    <source>
        <strain evidence="6">IBRC-M 10761</strain>
    </source>
</reference>
<dbReference type="InterPro" id="IPR004785">
    <property type="entry name" value="RpiB"/>
</dbReference>
<comment type="similarity">
    <text evidence="1">Belongs to the LacAB/RpiB family.</text>
</comment>
<protein>
    <submittedName>
        <fullName evidence="5">Ribose 5-phosphate isomerase B</fullName>
    </submittedName>
</protein>
<evidence type="ECO:0000256" key="2">
    <source>
        <dbReference type="ARBA" id="ARBA00023235"/>
    </source>
</evidence>
<dbReference type="NCBIfam" id="TIGR00689">
    <property type="entry name" value="rpiB_lacA_lacB"/>
    <property type="match status" value="1"/>
</dbReference>
<name>A0A1H6XU60_9BACT</name>
<dbReference type="GO" id="GO:0004751">
    <property type="term" value="F:ribose-5-phosphate isomerase activity"/>
    <property type="evidence" value="ECO:0007669"/>
    <property type="project" value="TreeGrafter"/>
</dbReference>
<sequence>MNWKTGFKPLDMSEKIAIGGDHAGFAYKQQLIDRLEKKGYEVKDFGPYTDASVDYPDYVHPLCEAVESGEFRLGVILCGSGNGVAITANKHQAIRAAICWNEELAELARQHNDANLISIPSRFVSFELTEKMVLRFLTTEFEGGRHARRVNKIPC</sequence>
<dbReference type="GO" id="GO:0009052">
    <property type="term" value="P:pentose-phosphate shunt, non-oxidative branch"/>
    <property type="evidence" value="ECO:0007669"/>
    <property type="project" value="TreeGrafter"/>
</dbReference>
<evidence type="ECO:0000313" key="6">
    <source>
        <dbReference type="Proteomes" id="UP000199403"/>
    </source>
</evidence>
<dbReference type="PANTHER" id="PTHR30345">
    <property type="entry name" value="RIBOSE-5-PHOSPHATE ISOMERASE B"/>
    <property type="match status" value="1"/>
</dbReference>
<dbReference type="STRING" id="1416801.SAMN05192553_103265"/>
<evidence type="ECO:0000256" key="3">
    <source>
        <dbReference type="PIRSR" id="PIRSR005384-1"/>
    </source>
</evidence>
<dbReference type="SUPFAM" id="SSF89623">
    <property type="entry name" value="Ribose/Galactose isomerase RpiB/AlsB"/>
    <property type="match status" value="1"/>
</dbReference>
<dbReference type="Proteomes" id="UP000199403">
    <property type="component" value="Unassembled WGS sequence"/>
</dbReference>
<evidence type="ECO:0000256" key="4">
    <source>
        <dbReference type="PIRSR" id="PIRSR005384-2"/>
    </source>
</evidence>
<dbReference type="NCBIfam" id="NF004051">
    <property type="entry name" value="PRK05571.1"/>
    <property type="match status" value="1"/>
</dbReference>
<dbReference type="Gene3D" id="3.40.1400.10">
    <property type="entry name" value="Sugar-phosphate isomerase, RpiB/LacA/LacB"/>
    <property type="match status" value="1"/>
</dbReference>
<gene>
    <name evidence="5" type="ORF">SAMN05192553_103265</name>
</gene>
<dbReference type="EMBL" id="FNZH01000003">
    <property type="protein sequence ID" value="SEJ32608.1"/>
    <property type="molecule type" value="Genomic_DNA"/>
</dbReference>
<keyword evidence="6" id="KW-1185">Reference proteome</keyword>
<proteinExistence type="inferred from homology"/>
<keyword evidence="2 5" id="KW-0413">Isomerase</keyword>
<organism evidence="5 6">
    <name type="scientific">Cyclobacterium xiamenense</name>
    <dbReference type="NCBI Taxonomy" id="1297121"/>
    <lineage>
        <taxon>Bacteria</taxon>
        <taxon>Pseudomonadati</taxon>
        <taxon>Bacteroidota</taxon>
        <taxon>Cytophagia</taxon>
        <taxon>Cytophagales</taxon>
        <taxon>Cyclobacteriaceae</taxon>
        <taxon>Cyclobacterium</taxon>
    </lineage>
</organism>
<feature type="binding site" evidence="4">
    <location>
        <begin position="79"/>
        <end position="83"/>
    </location>
    <ligand>
        <name>D-ribulose 5-phosphate</name>
        <dbReference type="ChEBI" id="CHEBI:58121"/>
    </ligand>
</feature>
<evidence type="ECO:0000313" key="5">
    <source>
        <dbReference type="EMBL" id="SEJ32608.1"/>
    </source>
</evidence>
<dbReference type="GO" id="GO:0019316">
    <property type="term" value="P:D-allose catabolic process"/>
    <property type="evidence" value="ECO:0007669"/>
    <property type="project" value="TreeGrafter"/>
</dbReference>
<feature type="binding site" evidence="4">
    <location>
        <position position="145"/>
    </location>
    <ligand>
        <name>D-ribulose 5-phosphate</name>
        <dbReference type="ChEBI" id="CHEBI:58121"/>
    </ligand>
</feature>
<dbReference type="PANTHER" id="PTHR30345:SF0">
    <property type="entry name" value="DNA DAMAGE-REPAIR_TOLERATION PROTEIN DRT102"/>
    <property type="match status" value="1"/>
</dbReference>
<dbReference type="Pfam" id="PF02502">
    <property type="entry name" value="LacAB_rpiB"/>
    <property type="match status" value="1"/>
</dbReference>
<dbReference type="NCBIfam" id="TIGR01120">
    <property type="entry name" value="rpiB"/>
    <property type="match status" value="1"/>
</dbReference>
<feature type="binding site" evidence="4">
    <location>
        <begin position="21"/>
        <end position="22"/>
    </location>
    <ligand>
        <name>D-ribulose 5-phosphate</name>
        <dbReference type="ChEBI" id="CHEBI:58121"/>
    </ligand>
</feature>
<feature type="binding site" evidence="4">
    <location>
        <position position="112"/>
    </location>
    <ligand>
        <name>D-ribulose 5-phosphate</name>
        <dbReference type="ChEBI" id="CHEBI:58121"/>
    </ligand>
</feature>
<feature type="active site" description="Proton donor" evidence="3">
    <location>
        <position position="111"/>
    </location>
</feature>
<evidence type="ECO:0000256" key="1">
    <source>
        <dbReference type="ARBA" id="ARBA00008754"/>
    </source>
</evidence>
<dbReference type="InterPro" id="IPR036569">
    <property type="entry name" value="RpiB_LacA_LacB_sf"/>
</dbReference>
<feature type="binding site" evidence="4">
    <location>
        <position position="122"/>
    </location>
    <ligand>
        <name>D-ribulose 5-phosphate</name>
        <dbReference type="ChEBI" id="CHEBI:58121"/>
    </ligand>
</feature>
<dbReference type="AlphaFoldDB" id="A0A1H6XU60"/>
<accession>A0A1H6XU60</accession>
<feature type="active site" description="Proton acceptor" evidence="3">
    <location>
        <position position="78"/>
    </location>
</feature>
<feature type="binding site" evidence="4">
    <location>
        <position position="149"/>
    </location>
    <ligand>
        <name>D-ribulose 5-phosphate</name>
        <dbReference type="ChEBI" id="CHEBI:58121"/>
    </ligand>
</feature>
<dbReference type="InterPro" id="IPR003500">
    <property type="entry name" value="RpiB_LacA_LacB"/>
</dbReference>
<dbReference type="PIRSF" id="PIRSF005384">
    <property type="entry name" value="RpiB_LacA_B"/>
    <property type="match status" value="1"/>
</dbReference>